<dbReference type="eggNOG" id="ENOG5033UVW">
    <property type="taxonomic scope" value="Bacteria"/>
</dbReference>
<dbReference type="InterPro" id="IPR045697">
    <property type="entry name" value="DUF5919"/>
</dbReference>
<dbReference type="KEGG" id="tcu:Tcur_0893"/>
<dbReference type="OrthoDB" id="4319500at2"/>
<proteinExistence type="predicted"/>
<dbReference type="STRING" id="471852.Tcur_0893"/>
<dbReference type="Pfam" id="PF19319">
    <property type="entry name" value="DUF5919"/>
    <property type="match status" value="1"/>
</dbReference>
<feature type="domain" description="DUF5919" evidence="1">
    <location>
        <begin position="145"/>
        <end position="291"/>
    </location>
</feature>
<sequence length="292" mass="33411">MSPTPILLHVLPQERQLLRYGMFCAEYNKVARRVDPRLVDAPPSRAQFHRWITGRLKRPPNTDYYRVLGAMFPDWTVEQLFAPCPPDVLNQRSQPPAVERTDLDGHADRISAEGYADVTAIFPTRAEFTFARPTHTLFDGAKSIRAAGLSLNLLCQQYPDQRLYQLIEGGTTLQCLFLDPDGQAIQAREQEEGYTDHHLVTLTRLNIEVLTRLRKRLPPEAAERLEIAVYDETVRFNITLINDQTCIMQPYLPQARGVDSPTFIIERRPSGNGLYATFEQIFTSLWERSTPL</sequence>
<dbReference type="Proteomes" id="UP000001918">
    <property type="component" value="Chromosome"/>
</dbReference>
<gene>
    <name evidence="2" type="ordered locus">Tcur_0893</name>
</gene>
<dbReference type="HOGENOM" id="CLU_982941_0_0_11"/>
<evidence type="ECO:0000313" key="2">
    <source>
        <dbReference type="EMBL" id="ACY96482.1"/>
    </source>
</evidence>
<evidence type="ECO:0000313" key="3">
    <source>
        <dbReference type="Proteomes" id="UP000001918"/>
    </source>
</evidence>
<reference evidence="2 3" key="1">
    <citation type="journal article" date="2011" name="Stand. Genomic Sci.">
        <title>Complete genome sequence of Thermomonospora curvata type strain (B9).</title>
        <authorList>
            <person name="Chertkov O."/>
            <person name="Sikorski J."/>
            <person name="Nolan M."/>
            <person name="Lapidus A."/>
            <person name="Lucas S."/>
            <person name="Del Rio T.G."/>
            <person name="Tice H."/>
            <person name="Cheng J.F."/>
            <person name="Goodwin L."/>
            <person name="Pitluck S."/>
            <person name="Liolios K."/>
            <person name="Ivanova N."/>
            <person name="Mavromatis K."/>
            <person name="Mikhailova N."/>
            <person name="Ovchinnikova G."/>
            <person name="Pati A."/>
            <person name="Chen A."/>
            <person name="Palaniappan K."/>
            <person name="Djao O.D."/>
            <person name="Land M."/>
            <person name="Hauser L."/>
            <person name="Chang Y.J."/>
            <person name="Jeffries C.D."/>
            <person name="Brettin T."/>
            <person name="Han C."/>
            <person name="Detter J.C."/>
            <person name="Rohde M."/>
            <person name="Goker M."/>
            <person name="Woyke T."/>
            <person name="Bristow J."/>
            <person name="Eisen J.A."/>
            <person name="Markowitz V."/>
            <person name="Hugenholtz P."/>
            <person name="Klenk H.P."/>
            <person name="Kyrpides N.C."/>
        </authorList>
    </citation>
    <scope>NUCLEOTIDE SEQUENCE [LARGE SCALE GENOMIC DNA]</scope>
    <source>
        <strain evidence="3">ATCC 19995 / DSM 43183 / JCM 3096 / KCTC 9072 / NBRC 15933 / NCIMB 10081 / Henssen B9</strain>
    </source>
</reference>
<protein>
    <recommendedName>
        <fullName evidence="1">DUF5919 domain-containing protein</fullName>
    </recommendedName>
</protein>
<accession>D1A6K7</accession>
<organism evidence="2 3">
    <name type="scientific">Thermomonospora curvata (strain ATCC 19995 / DSM 43183 / JCM 3096 / KCTC 9072 / NBRC 15933 / NCIMB 10081 / Henssen B9)</name>
    <dbReference type="NCBI Taxonomy" id="471852"/>
    <lineage>
        <taxon>Bacteria</taxon>
        <taxon>Bacillati</taxon>
        <taxon>Actinomycetota</taxon>
        <taxon>Actinomycetes</taxon>
        <taxon>Streptosporangiales</taxon>
        <taxon>Thermomonosporaceae</taxon>
        <taxon>Thermomonospora</taxon>
    </lineage>
</organism>
<evidence type="ECO:0000259" key="1">
    <source>
        <dbReference type="Pfam" id="PF19319"/>
    </source>
</evidence>
<keyword evidence="3" id="KW-1185">Reference proteome</keyword>
<dbReference type="EMBL" id="CP001738">
    <property type="protein sequence ID" value="ACY96482.1"/>
    <property type="molecule type" value="Genomic_DNA"/>
</dbReference>
<dbReference type="AlphaFoldDB" id="D1A6K7"/>
<name>D1A6K7_THECD</name>